<comment type="caution">
    <text evidence="1">The sequence shown here is derived from an EMBL/GenBank/DDBJ whole genome shotgun (WGS) entry which is preliminary data.</text>
</comment>
<accession>A0ABQ5D1W8</accession>
<dbReference type="Proteomes" id="UP001151760">
    <property type="component" value="Unassembled WGS sequence"/>
</dbReference>
<reference evidence="1" key="2">
    <citation type="submission" date="2022-01" db="EMBL/GenBank/DDBJ databases">
        <authorList>
            <person name="Yamashiro T."/>
            <person name="Shiraishi A."/>
            <person name="Satake H."/>
            <person name="Nakayama K."/>
        </authorList>
    </citation>
    <scope>NUCLEOTIDE SEQUENCE</scope>
</reference>
<proteinExistence type="predicted"/>
<dbReference type="EMBL" id="BQNB010014838">
    <property type="protein sequence ID" value="GJT32978.1"/>
    <property type="molecule type" value="Genomic_DNA"/>
</dbReference>
<keyword evidence="2" id="KW-1185">Reference proteome</keyword>
<name>A0ABQ5D1W8_9ASTR</name>
<protein>
    <recommendedName>
        <fullName evidence="3">GAG-pre-integrase domain-containing protein</fullName>
    </recommendedName>
</protein>
<gene>
    <name evidence="1" type="ORF">Tco_0923397</name>
</gene>
<organism evidence="1 2">
    <name type="scientific">Tanacetum coccineum</name>
    <dbReference type="NCBI Taxonomy" id="301880"/>
    <lineage>
        <taxon>Eukaryota</taxon>
        <taxon>Viridiplantae</taxon>
        <taxon>Streptophyta</taxon>
        <taxon>Embryophyta</taxon>
        <taxon>Tracheophyta</taxon>
        <taxon>Spermatophyta</taxon>
        <taxon>Magnoliopsida</taxon>
        <taxon>eudicotyledons</taxon>
        <taxon>Gunneridae</taxon>
        <taxon>Pentapetalae</taxon>
        <taxon>asterids</taxon>
        <taxon>campanulids</taxon>
        <taxon>Asterales</taxon>
        <taxon>Asteraceae</taxon>
        <taxon>Asteroideae</taxon>
        <taxon>Anthemideae</taxon>
        <taxon>Anthemidinae</taxon>
        <taxon>Tanacetum</taxon>
    </lineage>
</organism>
<sequence>MTKSLANKLYLKKKLFTFYMDLCKKLSEHIDEFNKLVGDLANIDERESRHLKMSCLALIHGNRKIGPEAKDAVMGLYVSGKSDHRLSKKEQEEINWLCQKECETGFCYHSEGYTMVLVEGGEEFTMVVHFARNKYHVPSWDREGLNREVCRMKSKVEASVGIQEKESLAQVWHKHLGHITEAGLHELEKREVLRNKGLGLADLWVLLVGIDDGADTSYRLLKDYSRGELKPRAIKCNIPGYPDGCKDTDYGDSVRSLVEVELKGSKVNQLWILILGIIQGMKIGTNEGPQQQNLYNYVWS</sequence>
<evidence type="ECO:0008006" key="3">
    <source>
        <dbReference type="Google" id="ProtNLM"/>
    </source>
</evidence>
<evidence type="ECO:0000313" key="2">
    <source>
        <dbReference type="Proteomes" id="UP001151760"/>
    </source>
</evidence>
<reference evidence="1" key="1">
    <citation type="journal article" date="2022" name="Int. J. Mol. Sci.">
        <title>Draft Genome of Tanacetum Coccineum: Genomic Comparison of Closely Related Tanacetum-Family Plants.</title>
        <authorList>
            <person name="Yamashiro T."/>
            <person name="Shiraishi A."/>
            <person name="Nakayama K."/>
            <person name="Satake H."/>
        </authorList>
    </citation>
    <scope>NUCLEOTIDE SEQUENCE</scope>
</reference>
<evidence type="ECO:0000313" key="1">
    <source>
        <dbReference type="EMBL" id="GJT32978.1"/>
    </source>
</evidence>